<dbReference type="OrthoDB" id="209478at2"/>
<dbReference type="EMBL" id="NIDE01000004">
    <property type="protein sequence ID" value="OWK43936.1"/>
    <property type="molecule type" value="Genomic_DNA"/>
</dbReference>
<keyword evidence="2" id="KW-0472">Membrane</keyword>
<dbReference type="AlphaFoldDB" id="A0A225E1M4"/>
<protein>
    <submittedName>
        <fullName evidence="3">Uncharacterized protein</fullName>
    </submittedName>
</protein>
<feature type="transmembrane region" description="Helical" evidence="2">
    <location>
        <begin position="364"/>
        <end position="389"/>
    </location>
</feature>
<evidence type="ECO:0000313" key="3">
    <source>
        <dbReference type="EMBL" id="OWK43936.1"/>
    </source>
</evidence>
<name>A0A225E1M4_9BACT</name>
<dbReference type="RefSeq" id="WP_088254718.1">
    <property type="nucleotide sequence ID" value="NZ_NIDE01000004.1"/>
</dbReference>
<feature type="transmembrane region" description="Helical" evidence="2">
    <location>
        <begin position="246"/>
        <end position="266"/>
    </location>
</feature>
<feature type="transmembrane region" description="Helical" evidence="2">
    <location>
        <begin position="214"/>
        <end position="234"/>
    </location>
</feature>
<accession>A0A225E1M4</accession>
<proteinExistence type="predicted"/>
<reference evidence="4" key="1">
    <citation type="submission" date="2017-06" db="EMBL/GenBank/DDBJ databases">
        <title>Genome analysis of Fimbriiglobus ruber SP5, the first member of the order Planctomycetales with confirmed chitinolytic capability.</title>
        <authorList>
            <person name="Ravin N.V."/>
            <person name="Rakitin A.L."/>
            <person name="Ivanova A.A."/>
            <person name="Beletsky A.V."/>
            <person name="Kulichevskaya I.S."/>
            <person name="Mardanov A.V."/>
            <person name="Dedysh S.N."/>
        </authorList>
    </citation>
    <scope>NUCLEOTIDE SEQUENCE [LARGE SCALE GENOMIC DNA]</scope>
    <source>
        <strain evidence="4">SP5</strain>
    </source>
</reference>
<organism evidence="3 4">
    <name type="scientific">Fimbriiglobus ruber</name>
    <dbReference type="NCBI Taxonomy" id="1908690"/>
    <lineage>
        <taxon>Bacteria</taxon>
        <taxon>Pseudomonadati</taxon>
        <taxon>Planctomycetota</taxon>
        <taxon>Planctomycetia</taxon>
        <taxon>Gemmatales</taxon>
        <taxon>Gemmataceae</taxon>
        <taxon>Fimbriiglobus</taxon>
    </lineage>
</organism>
<comment type="caution">
    <text evidence="3">The sequence shown here is derived from an EMBL/GenBank/DDBJ whole genome shotgun (WGS) entry which is preliminary data.</text>
</comment>
<feature type="transmembrane region" description="Helical" evidence="2">
    <location>
        <begin position="163"/>
        <end position="188"/>
    </location>
</feature>
<evidence type="ECO:0000256" key="2">
    <source>
        <dbReference type="SAM" id="Phobius"/>
    </source>
</evidence>
<feature type="region of interest" description="Disordered" evidence="1">
    <location>
        <begin position="41"/>
        <end position="151"/>
    </location>
</feature>
<evidence type="ECO:0000313" key="4">
    <source>
        <dbReference type="Proteomes" id="UP000214646"/>
    </source>
</evidence>
<keyword evidence="2" id="KW-1133">Transmembrane helix</keyword>
<gene>
    <name evidence="3" type="ORF">FRUB_03535</name>
</gene>
<feature type="transmembrane region" description="Helical" evidence="2">
    <location>
        <begin position="322"/>
        <end position="343"/>
    </location>
</feature>
<dbReference type="Proteomes" id="UP000214646">
    <property type="component" value="Unassembled WGS sequence"/>
</dbReference>
<feature type="transmembrane region" description="Helical" evidence="2">
    <location>
        <begin position="409"/>
        <end position="427"/>
    </location>
</feature>
<evidence type="ECO:0000256" key="1">
    <source>
        <dbReference type="SAM" id="MobiDB-lite"/>
    </source>
</evidence>
<sequence>MPIKVTCPKCQGVLHAPDDAGGKRGKCPTCGTVLAIPADAPQEQAHAPGSGLSFGHHGGIPQDRPSADALFRSQHSGGHSGDGVPEVSQSSVLPPPPDLRKSSFGVKPAPDARRGSSVVGSQPSFGPQEPRKHSDPFAKPGRPPEGDVAQDARAWRRARRGLWWVRFALFLFLLPVLGLVGIAVAGHFGTKIPSHNPGYANIVDLPADVEIRTAVVTVPVLLGSLAMILGRFGVANAPRSSFGSGLALASAVATLLAVLGLIAFLFPVGGQVATGFVPRVLFAPDDFNEHVLKKASVSDAVREFPTVFNRALILDDETTGKIQRAGLIVVLTCWPLAELWFVVALGRMGASLRDRPLAGRGSRFLVFAGLVGAIFAATLLVAAMYPVPIRSAANEYFWPTLNKLGEHKTLIGPGLFAFAGLVVWFWYARLVGGGRRAIWTWLEYNDPTPA</sequence>
<dbReference type="Gene3D" id="2.20.28.160">
    <property type="match status" value="1"/>
</dbReference>
<keyword evidence="2" id="KW-0812">Transmembrane</keyword>
<dbReference type="CDD" id="cd20335">
    <property type="entry name" value="BRcat_RBR"/>
    <property type="match status" value="1"/>
</dbReference>
<keyword evidence="4" id="KW-1185">Reference proteome</keyword>